<dbReference type="AlphaFoldDB" id="A0AA95L141"/>
<name>A0AA95L141_9BACL</name>
<organism evidence="1 2">
    <name type="scientific">Paenibacillus woosongensis</name>
    <dbReference type="NCBI Taxonomy" id="307580"/>
    <lineage>
        <taxon>Bacteria</taxon>
        <taxon>Bacillati</taxon>
        <taxon>Bacillota</taxon>
        <taxon>Bacilli</taxon>
        <taxon>Bacillales</taxon>
        <taxon>Paenibacillaceae</taxon>
        <taxon>Paenibacillus</taxon>
    </lineage>
</organism>
<evidence type="ECO:0000313" key="2">
    <source>
        <dbReference type="Proteomes" id="UP001177943"/>
    </source>
</evidence>
<reference evidence="1" key="1">
    <citation type="submission" date="2023-05" db="EMBL/GenBank/DDBJ databases">
        <title>Comparative genomics of Bacillaceae isolates and their secondary metabolite potential.</title>
        <authorList>
            <person name="Song L."/>
            <person name="Nielsen L.J."/>
            <person name="Mohite O."/>
            <person name="Xu X."/>
            <person name="Weber T."/>
            <person name="Kovacs A.T."/>
        </authorList>
    </citation>
    <scope>NUCLEOTIDE SEQUENCE</scope>
    <source>
        <strain evidence="1">B2_4</strain>
    </source>
</reference>
<sequence length="138" mass="16313">MVLLNSPLKEEIEKLIEVSNQEYDLANYEDSIKLLEEAWEKLPIPKVTYDDSYHIVKYIIETYLFMNKAEMGAKWISMLFICDLEREDSGEREFIAGKVSYETDDLVMAKELFYVANNKSEGRCFEDEDTKYLKFFKS</sequence>
<evidence type="ECO:0000313" key="1">
    <source>
        <dbReference type="EMBL" id="WHX47202.1"/>
    </source>
</evidence>
<accession>A0AA95L141</accession>
<dbReference type="Proteomes" id="UP001177943">
    <property type="component" value="Chromosome"/>
</dbReference>
<dbReference type="RefSeq" id="WP_283924795.1">
    <property type="nucleotide sequence ID" value="NZ_CP126084.1"/>
</dbReference>
<dbReference type="EMBL" id="CP126084">
    <property type="protein sequence ID" value="WHX47202.1"/>
    <property type="molecule type" value="Genomic_DNA"/>
</dbReference>
<gene>
    <name evidence="1" type="ORF">QNH46_13595</name>
</gene>
<dbReference type="KEGG" id="pwn:QNH46_13595"/>
<protein>
    <submittedName>
        <fullName evidence="1">Uncharacterized protein</fullName>
    </submittedName>
</protein>
<proteinExistence type="predicted"/>